<reference evidence="3 5" key="1">
    <citation type="submission" date="2019-07" db="EMBL/GenBank/DDBJ databases">
        <title>Venturia inaequalis Genome Resource.</title>
        <authorList>
            <person name="Lichtner F.J."/>
        </authorList>
    </citation>
    <scope>NUCLEOTIDE SEQUENCE [LARGE SCALE GENOMIC DNA]</scope>
    <source>
        <strain evidence="2 4">120213</strain>
        <strain evidence="3 5">DMI_063113</strain>
    </source>
</reference>
<evidence type="ECO:0000313" key="5">
    <source>
        <dbReference type="Proteomes" id="UP000490939"/>
    </source>
</evidence>
<comment type="caution">
    <text evidence="3">The sequence shown here is derived from an EMBL/GenBank/DDBJ whole genome shotgun (WGS) entry which is preliminary data.</text>
</comment>
<dbReference type="Proteomes" id="UP000490939">
    <property type="component" value="Unassembled WGS sequence"/>
</dbReference>
<gene>
    <name evidence="3" type="ORF">EG327_004787</name>
    <name evidence="2" type="ORF">EG328_002656</name>
</gene>
<evidence type="ECO:0000313" key="2">
    <source>
        <dbReference type="EMBL" id="KAE9976387.1"/>
    </source>
</evidence>
<dbReference type="EMBL" id="WNWS01000175">
    <property type="protein sequence ID" value="KAE9976387.1"/>
    <property type="molecule type" value="Genomic_DNA"/>
</dbReference>
<dbReference type="Proteomes" id="UP000447873">
    <property type="component" value="Unassembled WGS sequence"/>
</dbReference>
<dbReference type="OrthoDB" id="3929173at2759"/>
<name>A0A8H3VCJ4_VENIN</name>
<evidence type="ECO:0000256" key="1">
    <source>
        <dbReference type="SAM" id="MobiDB-lite"/>
    </source>
</evidence>
<organism evidence="3 5">
    <name type="scientific">Venturia inaequalis</name>
    <name type="common">Apple scab fungus</name>
    <dbReference type="NCBI Taxonomy" id="5025"/>
    <lineage>
        <taxon>Eukaryota</taxon>
        <taxon>Fungi</taxon>
        <taxon>Dikarya</taxon>
        <taxon>Ascomycota</taxon>
        <taxon>Pezizomycotina</taxon>
        <taxon>Dothideomycetes</taxon>
        <taxon>Pleosporomycetidae</taxon>
        <taxon>Venturiales</taxon>
        <taxon>Venturiaceae</taxon>
        <taxon>Venturia</taxon>
    </lineage>
</organism>
<dbReference type="EMBL" id="WNWR01000281">
    <property type="protein sequence ID" value="KAE9985236.1"/>
    <property type="molecule type" value="Genomic_DNA"/>
</dbReference>
<evidence type="ECO:0000313" key="4">
    <source>
        <dbReference type="Proteomes" id="UP000447873"/>
    </source>
</evidence>
<proteinExistence type="predicted"/>
<dbReference type="AlphaFoldDB" id="A0A8H3VCJ4"/>
<feature type="region of interest" description="Disordered" evidence="1">
    <location>
        <begin position="83"/>
        <end position="102"/>
    </location>
</feature>
<protein>
    <submittedName>
        <fullName evidence="3">Uncharacterized protein</fullName>
    </submittedName>
</protein>
<keyword evidence="5" id="KW-1185">Reference proteome</keyword>
<sequence length="102" mass="11257">MSNLFKATRSATNVTTKAIPVIAKQAFTTSHSGPRWPSSMDDLPMRTNYIAKVLPQTISTPAGLTSKTRVYDLSIERIHPGCVPRESRKSTGVEEREVVNAR</sequence>
<accession>A0A8H3VCJ4</accession>
<evidence type="ECO:0000313" key="3">
    <source>
        <dbReference type="EMBL" id="KAE9985236.1"/>
    </source>
</evidence>